<gene>
    <name evidence="2" type="ORF">WM41_1725</name>
</gene>
<reference evidence="2 3" key="1">
    <citation type="journal article" date="2016" name="Int. J. Syst. Evol. Microbiol.">
        <title>Resolving the Complexity of Human Skin Metagenomes Using Single-Molecule Sequencing.</title>
        <authorList>
            <consortium name="NISC Comparative Sequencing Program"/>
            <person name="Tsai Y.C."/>
            <person name="Conlan S."/>
            <person name="Deming C."/>
            <person name="Segre J.A."/>
            <person name="Kong H.H."/>
            <person name="Korlach J."/>
            <person name="Oh J."/>
        </authorList>
    </citation>
    <scope>NUCLEOTIDE SEQUENCE [LARGE SCALE GENOMIC DNA]</scope>
    <source>
        <strain evidence="2 3">1B08</strain>
    </source>
</reference>
<keyword evidence="1" id="KW-0472">Membrane</keyword>
<evidence type="ECO:0000313" key="3">
    <source>
        <dbReference type="Proteomes" id="UP000070339"/>
    </source>
</evidence>
<accession>A0ABR5V815</accession>
<organism evidence="2 3">
    <name type="scientific">Corynebacterium simulans</name>
    <dbReference type="NCBI Taxonomy" id="146827"/>
    <lineage>
        <taxon>Bacteria</taxon>
        <taxon>Bacillati</taxon>
        <taxon>Actinomycetota</taxon>
        <taxon>Actinomycetes</taxon>
        <taxon>Mycobacteriales</taxon>
        <taxon>Corynebacteriaceae</taxon>
        <taxon>Corynebacterium</taxon>
    </lineage>
</organism>
<protein>
    <submittedName>
        <fullName evidence="2">Uncharacterized protein</fullName>
    </submittedName>
</protein>
<evidence type="ECO:0000313" key="2">
    <source>
        <dbReference type="EMBL" id="KXU17688.1"/>
    </source>
</evidence>
<dbReference type="Proteomes" id="UP000070339">
    <property type="component" value="Unassembled WGS sequence"/>
</dbReference>
<comment type="caution">
    <text evidence="2">The sequence shown here is derived from an EMBL/GenBank/DDBJ whole genome shotgun (WGS) entry which is preliminary data.</text>
</comment>
<keyword evidence="3" id="KW-1185">Reference proteome</keyword>
<evidence type="ECO:0000256" key="1">
    <source>
        <dbReference type="SAM" id="Phobius"/>
    </source>
</evidence>
<dbReference type="EMBL" id="LTEB01000030">
    <property type="protein sequence ID" value="KXU17688.1"/>
    <property type="molecule type" value="Genomic_DNA"/>
</dbReference>
<proteinExistence type="predicted"/>
<feature type="transmembrane region" description="Helical" evidence="1">
    <location>
        <begin position="12"/>
        <end position="38"/>
    </location>
</feature>
<sequence>MRARLSGMKYRNVNISSVAALVMSLLGAAFFALGRVIFDVGGWAAFFSIPAGDS</sequence>
<name>A0ABR5V815_9CORY</name>
<keyword evidence="1" id="KW-1133">Transmembrane helix</keyword>
<keyword evidence="1" id="KW-0812">Transmembrane</keyword>